<accession>A0A9W9BNZ8</accession>
<gene>
    <name evidence="1" type="ORF">N0V84_005978</name>
</gene>
<comment type="caution">
    <text evidence="1">The sequence shown here is derived from an EMBL/GenBank/DDBJ whole genome shotgun (WGS) entry which is preliminary data.</text>
</comment>
<evidence type="ECO:0000313" key="2">
    <source>
        <dbReference type="Proteomes" id="UP001140502"/>
    </source>
</evidence>
<keyword evidence="2" id="KW-1185">Reference proteome</keyword>
<organism evidence="1 2">
    <name type="scientific">Fusarium piperis</name>
    <dbReference type="NCBI Taxonomy" id="1435070"/>
    <lineage>
        <taxon>Eukaryota</taxon>
        <taxon>Fungi</taxon>
        <taxon>Dikarya</taxon>
        <taxon>Ascomycota</taxon>
        <taxon>Pezizomycotina</taxon>
        <taxon>Sordariomycetes</taxon>
        <taxon>Hypocreomycetidae</taxon>
        <taxon>Hypocreales</taxon>
        <taxon>Nectriaceae</taxon>
        <taxon>Fusarium</taxon>
        <taxon>Fusarium solani species complex</taxon>
    </lineage>
</organism>
<proteinExistence type="predicted"/>
<evidence type="ECO:0000313" key="1">
    <source>
        <dbReference type="EMBL" id="KAJ4320193.1"/>
    </source>
</evidence>
<sequence length="139" mass="15985">MDTISLSEYATEIDGETITGLEHLSLEEPRTAEPLKTERRPRCVDCNKRHIPRRFVYCVDGTWMVEDGLDGNILYVLWSAVKEGRVTGKDGQEWEQKKGYYKGLGARQPKWKKYWQGGSGYGYEELIAEVYESGGWTIQ</sequence>
<reference evidence="1" key="1">
    <citation type="submission" date="2022-10" db="EMBL/GenBank/DDBJ databases">
        <title>Tapping the CABI collections for fungal endophytes: first genome assemblies for Collariella, Neodidymelliopsis, Ascochyta clinopodiicola, Didymella pomorum, Didymosphaeria variabile, Neocosmospora piperis and Neocucurbitaria cava.</title>
        <authorList>
            <person name="Hill R."/>
        </authorList>
    </citation>
    <scope>NUCLEOTIDE SEQUENCE</scope>
    <source>
        <strain evidence="1">IMI 366586</strain>
    </source>
</reference>
<name>A0A9W9BNZ8_9HYPO</name>
<dbReference type="Proteomes" id="UP001140502">
    <property type="component" value="Unassembled WGS sequence"/>
</dbReference>
<dbReference type="AlphaFoldDB" id="A0A9W9BNZ8"/>
<protein>
    <submittedName>
        <fullName evidence="1">Uncharacterized protein</fullName>
    </submittedName>
</protein>
<dbReference type="EMBL" id="JAPEUR010000112">
    <property type="protein sequence ID" value="KAJ4320193.1"/>
    <property type="molecule type" value="Genomic_DNA"/>
</dbReference>